<protein>
    <submittedName>
        <fullName evidence="2">Uncharacterized protein</fullName>
    </submittedName>
</protein>
<evidence type="ECO:0000313" key="3">
    <source>
        <dbReference type="Proteomes" id="UP000193642"/>
    </source>
</evidence>
<dbReference type="OrthoDB" id="543916at2759"/>
<keyword evidence="1" id="KW-0812">Transmembrane</keyword>
<accession>A0A1Y2BZS6</accession>
<evidence type="ECO:0000313" key="2">
    <source>
        <dbReference type="EMBL" id="ORY40268.1"/>
    </source>
</evidence>
<keyword evidence="1" id="KW-1133">Transmembrane helix</keyword>
<comment type="caution">
    <text evidence="2">The sequence shown here is derived from an EMBL/GenBank/DDBJ whole genome shotgun (WGS) entry which is preliminary data.</text>
</comment>
<dbReference type="STRING" id="329046.A0A1Y2BZS6"/>
<keyword evidence="3" id="KW-1185">Reference proteome</keyword>
<sequence>MDIELIKATILSLWTRTPKRFKAMAVGLVALLLVVSLVWDSIELFEPPLTNQCNQHTPDCIVSHQSLSPTTSNPPKPPTKPSILYYNTHSGAADNIAHVASSLSLSLSHFNPSQVTSYGTSHSRAKALINSGHVKWICSLTDVIVIGDTIPHGRAILLSFLDTDPSKWCSARVVVEMTNRFDWDVKDRRRYYRMVRELVRRSELDLKGRLVWVANNNVEQAFVEWKIGAKFPKPIRVLRPVGLAEDYEYPSDLPNPSIDHFASRTHDTTHIFEEIRDKHKIPLTIFPFGHKYGGPKNLLRFKGFIDIPYQYSVMKFYENIAYGVPQFVPTPQFYEKLVNTKHHFTHCIKVPDLLHFPTLDELEKTKPNSQTIGIIRDFPEWSGYMDYYDPLFAPYVYYFNSWEELREIAGRERVKDVDWKRVRESGPVFYNAYRKSILDGWKDVFVNEFGFTP</sequence>
<name>A0A1Y2BZS6_9FUNG</name>
<evidence type="ECO:0000256" key="1">
    <source>
        <dbReference type="SAM" id="Phobius"/>
    </source>
</evidence>
<proteinExistence type="predicted"/>
<gene>
    <name evidence="2" type="ORF">BCR33DRAFT_852967</name>
</gene>
<feature type="transmembrane region" description="Helical" evidence="1">
    <location>
        <begin position="21"/>
        <end position="39"/>
    </location>
</feature>
<organism evidence="2 3">
    <name type="scientific">Rhizoclosmatium globosum</name>
    <dbReference type="NCBI Taxonomy" id="329046"/>
    <lineage>
        <taxon>Eukaryota</taxon>
        <taxon>Fungi</taxon>
        <taxon>Fungi incertae sedis</taxon>
        <taxon>Chytridiomycota</taxon>
        <taxon>Chytridiomycota incertae sedis</taxon>
        <taxon>Chytridiomycetes</taxon>
        <taxon>Chytridiales</taxon>
        <taxon>Chytriomycetaceae</taxon>
        <taxon>Rhizoclosmatium</taxon>
    </lineage>
</organism>
<reference evidence="2 3" key="1">
    <citation type="submission" date="2016-07" db="EMBL/GenBank/DDBJ databases">
        <title>Pervasive Adenine N6-methylation of Active Genes in Fungi.</title>
        <authorList>
            <consortium name="DOE Joint Genome Institute"/>
            <person name="Mondo S.J."/>
            <person name="Dannebaum R.O."/>
            <person name="Kuo R.C."/>
            <person name="Labutti K."/>
            <person name="Haridas S."/>
            <person name="Kuo A."/>
            <person name="Salamov A."/>
            <person name="Ahrendt S.R."/>
            <person name="Lipzen A."/>
            <person name="Sullivan W."/>
            <person name="Andreopoulos W.B."/>
            <person name="Clum A."/>
            <person name="Lindquist E."/>
            <person name="Daum C."/>
            <person name="Ramamoorthy G.K."/>
            <person name="Gryganskyi A."/>
            <person name="Culley D."/>
            <person name="Magnuson J.K."/>
            <person name="James T.Y."/>
            <person name="O'Malley M.A."/>
            <person name="Stajich J.E."/>
            <person name="Spatafora J.W."/>
            <person name="Visel A."/>
            <person name="Grigoriev I.V."/>
        </authorList>
    </citation>
    <scope>NUCLEOTIDE SEQUENCE [LARGE SCALE GENOMIC DNA]</scope>
    <source>
        <strain evidence="2 3">JEL800</strain>
    </source>
</reference>
<dbReference type="EMBL" id="MCGO01000036">
    <property type="protein sequence ID" value="ORY40268.1"/>
    <property type="molecule type" value="Genomic_DNA"/>
</dbReference>
<keyword evidence="1" id="KW-0472">Membrane</keyword>
<dbReference type="AlphaFoldDB" id="A0A1Y2BZS6"/>
<dbReference type="Proteomes" id="UP000193642">
    <property type="component" value="Unassembled WGS sequence"/>
</dbReference>